<dbReference type="AlphaFoldDB" id="A0A377PTY0"/>
<proteinExistence type="predicted"/>
<protein>
    <submittedName>
        <fullName evidence="1">Uncharacterized protein conserved in bacteria</fullName>
    </submittedName>
</protein>
<name>A0A377PTY0_9HELI</name>
<dbReference type="RefSeq" id="WP_158654945.1">
    <property type="nucleotide sequence ID" value="NZ_FZML01000005.1"/>
</dbReference>
<dbReference type="Proteomes" id="UP000255139">
    <property type="component" value="Unassembled WGS sequence"/>
</dbReference>
<organism evidence="1 2">
    <name type="scientific">Helicobacter muridarum</name>
    <dbReference type="NCBI Taxonomy" id="216"/>
    <lineage>
        <taxon>Bacteria</taxon>
        <taxon>Pseudomonadati</taxon>
        <taxon>Campylobacterota</taxon>
        <taxon>Epsilonproteobacteria</taxon>
        <taxon>Campylobacterales</taxon>
        <taxon>Helicobacteraceae</taxon>
        <taxon>Helicobacter</taxon>
    </lineage>
</organism>
<evidence type="ECO:0000313" key="2">
    <source>
        <dbReference type="Proteomes" id="UP000255139"/>
    </source>
</evidence>
<evidence type="ECO:0000313" key="1">
    <source>
        <dbReference type="EMBL" id="STQ85980.1"/>
    </source>
</evidence>
<reference evidence="1 2" key="1">
    <citation type="submission" date="2018-06" db="EMBL/GenBank/DDBJ databases">
        <authorList>
            <consortium name="Pathogen Informatics"/>
            <person name="Doyle S."/>
        </authorList>
    </citation>
    <scope>NUCLEOTIDE SEQUENCE [LARGE SCALE GENOMIC DNA]</scope>
    <source>
        <strain evidence="1 2">NCTC12714</strain>
    </source>
</reference>
<accession>A0A377PTY0</accession>
<dbReference type="EMBL" id="UGJE01000002">
    <property type="protein sequence ID" value="STQ85980.1"/>
    <property type="molecule type" value="Genomic_DNA"/>
</dbReference>
<gene>
    <name evidence="1" type="ORF">NCTC12714_00770</name>
</gene>
<keyword evidence="2" id="KW-1185">Reference proteome</keyword>
<sequence length="52" mass="5841">MAIDSRNLIEVIKAIKDILGHHTPITIFADNDKSEEIRRINIGLEKASAIQQ</sequence>